<name>A0ABU4UNT5_9PSEU</name>
<evidence type="ECO:0000256" key="1">
    <source>
        <dbReference type="ARBA" id="ARBA00004141"/>
    </source>
</evidence>
<keyword evidence="2" id="KW-0813">Transport</keyword>
<dbReference type="Proteomes" id="UP001285352">
    <property type="component" value="Unassembled WGS sequence"/>
</dbReference>
<dbReference type="PANTHER" id="PTHR43652">
    <property type="entry name" value="BASIC AMINO ACID ANTIPORTER YFCC-RELATED"/>
    <property type="match status" value="1"/>
</dbReference>
<proteinExistence type="predicted"/>
<evidence type="ECO:0000256" key="3">
    <source>
        <dbReference type="ARBA" id="ARBA00022692"/>
    </source>
</evidence>
<evidence type="ECO:0000256" key="4">
    <source>
        <dbReference type="ARBA" id="ARBA00022737"/>
    </source>
</evidence>
<comment type="caution">
    <text evidence="10">The sequence shown here is derived from an EMBL/GenBank/DDBJ whole genome shotgun (WGS) entry which is preliminary data.</text>
</comment>
<evidence type="ECO:0000256" key="5">
    <source>
        <dbReference type="ARBA" id="ARBA00022989"/>
    </source>
</evidence>
<dbReference type="PANTHER" id="PTHR43652:SF2">
    <property type="entry name" value="BASIC AMINO ACID ANTIPORTER YFCC-RELATED"/>
    <property type="match status" value="1"/>
</dbReference>
<reference evidence="10 11" key="1">
    <citation type="submission" date="2023-11" db="EMBL/GenBank/DDBJ databases">
        <title>Lentzea sokolovensis, sp. nov., Lentzea kristufkii, sp. nov., and Lentzea miocenensis, sp. nov., rare actinobacteria from Sokolov Coal Basin, Miocene lacustrine sediment, Czech Republic.</title>
        <authorList>
            <person name="Lara A."/>
            <person name="Kotroba L."/>
            <person name="Nouioui I."/>
            <person name="Neumann-Schaal M."/>
            <person name="Mast Y."/>
            <person name="Chronakova A."/>
        </authorList>
    </citation>
    <scope>NUCLEOTIDE SEQUENCE [LARGE SCALE GENOMIC DNA]</scope>
    <source>
        <strain evidence="10 11">BCCO 10_0061</strain>
    </source>
</reference>
<evidence type="ECO:0000256" key="7">
    <source>
        <dbReference type="SAM" id="MobiDB-lite"/>
    </source>
</evidence>
<sequence length="541" mass="54965">MLTLVVFAVAVVLWTCTPLDDTFVALAAVVVLLLFGVLPASALAVLGGSTTWLLIAAFVLASGVSASGLPARLATSLAGRARSVRGLLHLTAFALLLTAFLVPSTSGRAALALPVHGALRERVNSRVSRALGVLFPSVILLTAVATLVGAGAHLITSALLEQATGEGIGFGQWLVLGLPLALVSAHLTAEVVLWLFTTRADRAERLGAEPLGVDESALVTAARSEGPLPGVPCSNSPRQHRQFRALSGSLTIPLPAEGRRAEGRCTEAGPTSAHATSAHATAGHATSGHAAAGHPSAAHPTAAHPTAARPASTRPTATLTRVVAPLAPPAAPKTIRAVIAGLTRPELTAVAILAVVSAAWLTEPWHHVPPEVTALAGAIAITTPRLGLTTLKQAMAEIPWSLLLFMAATTMLGTALVGSGAAASIATLISPSHLLPTVIAVSLLAHLVVQSRSARSSVLIPIVIPLAVAAGLNPAALAFASTAAAGFCHTFTSSAKPVALFADAYRPKDLLKLSAVLAPITGAFVLACAVLLWPHLGLPLK</sequence>
<keyword evidence="3 8" id="KW-0812">Transmembrane</keyword>
<keyword evidence="11" id="KW-1185">Reference proteome</keyword>
<protein>
    <submittedName>
        <fullName evidence="10">SLC13 family permease</fullName>
    </submittedName>
</protein>
<feature type="transmembrane region" description="Helical" evidence="8">
    <location>
        <begin position="86"/>
        <end position="111"/>
    </location>
</feature>
<feature type="domain" description="Citrate transporter-like" evidence="9">
    <location>
        <begin position="12"/>
        <end position="484"/>
    </location>
</feature>
<dbReference type="InterPro" id="IPR051679">
    <property type="entry name" value="DASS-Related_Transporters"/>
</dbReference>
<feature type="transmembrane region" description="Helical" evidence="8">
    <location>
        <begin position="28"/>
        <end position="46"/>
    </location>
</feature>
<feature type="transmembrane region" description="Helical" evidence="8">
    <location>
        <begin position="131"/>
        <end position="155"/>
    </location>
</feature>
<reference evidence="10 11" key="2">
    <citation type="submission" date="2023-11" db="EMBL/GenBank/DDBJ databases">
        <authorList>
            <person name="Lara A.C."/>
            <person name="Chronakova A."/>
        </authorList>
    </citation>
    <scope>NUCLEOTIDE SEQUENCE [LARGE SCALE GENOMIC DNA]</scope>
    <source>
        <strain evidence="10 11">BCCO 10_0061</strain>
    </source>
</reference>
<dbReference type="InterPro" id="IPR004680">
    <property type="entry name" value="Cit_transptr-like_dom"/>
</dbReference>
<evidence type="ECO:0000256" key="8">
    <source>
        <dbReference type="SAM" id="Phobius"/>
    </source>
</evidence>
<accession>A0ABU4UNT5</accession>
<dbReference type="RefSeq" id="WP_319973043.1">
    <property type="nucleotide sequence ID" value="NZ_JAXAVU010000001.1"/>
</dbReference>
<feature type="transmembrane region" description="Helical" evidence="8">
    <location>
        <begin position="513"/>
        <end position="533"/>
    </location>
</feature>
<keyword evidence="5 8" id="KW-1133">Transmembrane helix</keyword>
<feature type="transmembrane region" description="Helical" evidence="8">
    <location>
        <begin position="175"/>
        <end position="196"/>
    </location>
</feature>
<feature type="transmembrane region" description="Helical" evidence="8">
    <location>
        <begin position="402"/>
        <end position="426"/>
    </location>
</feature>
<gene>
    <name evidence="10" type="ORF">SK854_01100</name>
</gene>
<organism evidence="10 11">
    <name type="scientific">Lentzea sokolovensis</name>
    <dbReference type="NCBI Taxonomy" id="3095429"/>
    <lineage>
        <taxon>Bacteria</taxon>
        <taxon>Bacillati</taxon>
        <taxon>Actinomycetota</taxon>
        <taxon>Actinomycetes</taxon>
        <taxon>Pseudonocardiales</taxon>
        <taxon>Pseudonocardiaceae</taxon>
        <taxon>Lentzea</taxon>
    </lineage>
</organism>
<evidence type="ECO:0000256" key="6">
    <source>
        <dbReference type="ARBA" id="ARBA00023136"/>
    </source>
</evidence>
<keyword evidence="6 8" id="KW-0472">Membrane</keyword>
<keyword evidence="4" id="KW-0677">Repeat</keyword>
<evidence type="ECO:0000259" key="9">
    <source>
        <dbReference type="Pfam" id="PF03600"/>
    </source>
</evidence>
<evidence type="ECO:0000313" key="10">
    <source>
        <dbReference type="EMBL" id="MDX8140689.1"/>
    </source>
</evidence>
<dbReference type="Pfam" id="PF03600">
    <property type="entry name" value="CitMHS"/>
    <property type="match status" value="1"/>
</dbReference>
<feature type="transmembrane region" description="Helical" evidence="8">
    <location>
        <begin position="53"/>
        <end position="74"/>
    </location>
</feature>
<feature type="compositionally biased region" description="Low complexity" evidence="7">
    <location>
        <begin position="268"/>
        <end position="315"/>
    </location>
</feature>
<dbReference type="EMBL" id="JAXAVU010000001">
    <property type="protein sequence ID" value="MDX8140689.1"/>
    <property type="molecule type" value="Genomic_DNA"/>
</dbReference>
<feature type="transmembrane region" description="Helical" evidence="8">
    <location>
        <begin position="432"/>
        <end position="449"/>
    </location>
</feature>
<feature type="region of interest" description="Disordered" evidence="7">
    <location>
        <begin position="262"/>
        <end position="315"/>
    </location>
</feature>
<comment type="subcellular location">
    <subcellularLocation>
        <location evidence="1">Membrane</location>
        <topology evidence="1">Multi-pass membrane protein</topology>
    </subcellularLocation>
</comment>
<feature type="transmembrane region" description="Helical" evidence="8">
    <location>
        <begin position="458"/>
        <end position="480"/>
    </location>
</feature>
<evidence type="ECO:0000313" key="11">
    <source>
        <dbReference type="Proteomes" id="UP001285352"/>
    </source>
</evidence>
<evidence type="ECO:0000256" key="2">
    <source>
        <dbReference type="ARBA" id="ARBA00022448"/>
    </source>
</evidence>